<proteinExistence type="inferred from homology"/>
<accession>A0A4P9ZPJ0</accession>
<evidence type="ECO:0000256" key="3">
    <source>
        <dbReference type="ARBA" id="ARBA00022833"/>
    </source>
</evidence>
<keyword evidence="2 5" id="KW-0479">Metal-binding</keyword>
<dbReference type="Proteomes" id="UP000268162">
    <property type="component" value="Unassembled WGS sequence"/>
</dbReference>
<dbReference type="FunFam" id="3.40.50.720:FF:000022">
    <property type="entry name" value="Cinnamyl alcohol dehydrogenase"/>
    <property type="match status" value="1"/>
</dbReference>
<dbReference type="SUPFAM" id="SSF50129">
    <property type="entry name" value="GroES-like"/>
    <property type="match status" value="1"/>
</dbReference>
<sequence>MAQGGKLEPYTYTPRPLGPQDVEVAIGHCAICGTDNAFGIPQKYPVVVGHEIVGRVTDLGADVHDLKKGDTVCGLHFKGRDAYCTQMVLTSRHQYSDGSPTRGGFASAIRVQAKHATRVPAQLDPAEAAALVCAGVTVYVPLVRFQVKPGDQVGVIGIGGLGHPALQFARALGADVTAFTSKDSKRDKCIRLDAHRVVNINDADQVQGAANSIDFMLVASNSPHLDWNQLATFMAMHGKIVVVAAPEVPISYRLSFFIMKDIQINTSLVGSISEIQQTLEFAAQHDIHPIIERLDMKDCNEGLQRMREGKARYRVVLSN</sequence>
<dbReference type="InterPro" id="IPR029752">
    <property type="entry name" value="D-isomer_DH_CS1"/>
</dbReference>
<dbReference type="GO" id="GO:0016616">
    <property type="term" value="F:oxidoreductase activity, acting on the CH-OH group of donors, NAD or NADP as acceptor"/>
    <property type="evidence" value="ECO:0007669"/>
    <property type="project" value="InterPro"/>
</dbReference>
<dbReference type="GO" id="GO:0008270">
    <property type="term" value="F:zinc ion binding"/>
    <property type="evidence" value="ECO:0007669"/>
    <property type="project" value="InterPro"/>
</dbReference>
<dbReference type="Pfam" id="PF08240">
    <property type="entry name" value="ADH_N"/>
    <property type="match status" value="1"/>
</dbReference>
<dbReference type="PROSITE" id="PS00059">
    <property type="entry name" value="ADH_ZINC"/>
    <property type="match status" value="1"/>
</dbReference>
<gene>
    <name evidence="7" type="ORF">BJ085DRAFT_42568</name>
</gene>
<organism evidence="7 8">
    <name type="scientific">Dimargaris cristalligena</name>
    <dbReference type="NCBI Taxonomy" id="215637"/>
    <lineage>
        <taxon>Eukaryota</taxon>
        <taxon>Fungi</taxon>
        <taxon>Fungi incertae sedis</taxon>
        <taxon>Zoopagomycota</taxon>
        <taxon>Kickxellomycotina</taxon>
        <taxon>Dimargaritomycetes</taxon>
        <taxon>Dimargaritales</taxon>
        <taxon>Dimargaritaceae</taxon>
        <taxon>Dimargaris</taxon>
    </lineage>
</organism>
<dbReference type="InterPro" id="IPR013149">
    <property type="entry name" value="ADH-like_C"/>
</dbReference>
<keyword evidence="4" id="KW-0560">Oxidoreductase</keyword>
<evidence type="ECO:0000313" key="7">
    <source>
        <dbReference type="EMBL" id="RKP35356.1"/>
    </source>
</evidence>
<evidence type="ECO:0000256" key="1">
    <source>
        <dbReference type="ARBA" id="ARBA00001947"/>
    </source>
</evidence>
<comment type="cofactor">
    <cofactor evidence="1 5">
        <name>Zn(2+)</name>
        <dbReference type="ChEBI" id="CHEBI:29105"/>
    </cofactor>
</comment>
<dbReference type="PANTHER" id="PTHR42683">
    <property type="entry name" value="ALDEHYDE REDUCTASE"/>
    <property type="match status" value="1"/>
</dbReference>
<dbReference type="SUPFAM" id="SSF51735">
    <property type="entry name" value="NAD(P)-binding Rossmann-fold domains"/>
    <property type="match status" value="1"/>
</dbReference>
<dbReference type="InterPro" id="IPR020843">
    <property type="entry name" value="ER"/>
</dbReference>
<evidence type="ECO:0000256" key="4">
    <source>
        <dbReference type="ARBA" id="ARBA00023002"/>
    </source>
</evidence>
<dbReference type="Gene3D" id="3.40.50.720">
    <property type="entry name" value="NAD(P)-binding Rossmann-like Domain"/>
    <property type="match status" value="1"/>
</dbReference>
<evidence type="ECO:0000256" key="2">
    <source>
        <dbReference type="ARBA" id="ARBA00022723"/>
    </source>
</evidence>
<dbReference type="PROSITE" id="PS00065">
    <property type="entry name" value="D_2_HYDROXYACID_DH_1"/>
    <property type="match status" value="1"/>
</dbReference>
<comment type="similarity">
    <text evidence="5">Belongs to the zinc-containing alcohol dehydrogenase family.</text>
</comment>
<feature type="domain" description="Enoyl reductase (ER)" evidence="6">
    <location>
        <begin position="4"/>
        <end position="317"/>
    </location>
</feature>
<evidence type="ECO:0000313" key="8">
    <source>
        <dbReference type="Proteomes" id="UP000268162"/>
    </source>
</evidence>
<evidence type="ECO:0000259" key="6">
    <source>
        <dbReference type="SMART" id="SM00829"/>
    </source>
</evidence>
<keyword evidence="8" id="KW-1185">Reference proteome</keyword>
<evidence type="ECO:0000256" key="5">
    <source>
        <dbReference type="RuleBase" id="RU361277"/>
    </source>
</evidence>
<dbReference type="Gene3D" id="3.90.180.10">
    <property type="entry name" value="Medium-chain alcohol dehydrogenases, catalytic domain"/>
    <property type="match status" value="1"/>
</dbReference>
<name>A0A4P9ZPJ0_9FUNG</name>
<dbReference type="STRING" id="215637.A0A4P9ZPJ0"/>
<dbReference type="InterPro" id="IPR036291">
    <property type="entry name" value="NAD(P)-bd_dom_sf"/>
</dbReference>
<dbReference type="InterPro" id="IPR011032">
    <property type="entry name" value="GroES-like_sf"/>
</dbReference>
<protein>
    <recommendedName>
        <fullName evidence="6">Enoyl reductase (ER) domain-containing protein</fullName>
    </recommendedName>
</protein>
<reference evidence="8" key="1">
    <citation type="journal article" date="2018" name="Nat. Microbiol.">
        <title>Leveraging single-cell genomics to expand the fungal tree of life.</title>
        <authorList>
            <person name="Ahrendt S.R."/>
            <person name="Quandt C.A."/>
            <person name="Ciobanu D."/>
            <person name="Clum A."/>
            <person name="Salamov A."/>
            <person name="Andreopoulos B."/>
            <person name="Cheng J.F."/>
            <person name="Woyke T."/>
            <person name="Pelin A."/>
            <person name="Henrissat B."/>
            <person name="Reynolds N.K."/>
            <person name="Benny G.L."/>
            <person name="Smith M.E."/>
            <person name="James T.Y."/>
            <person name="Grigoriev I.V."/>
        </authorList>
    </citation>
    <scope>NUCLEOTIDE SEQUENCE [LARGE SCALE GENOMIC DNA]</scope>
    <source>
        <strain evidence="8">RSA 468</strain>
    </source>
</reference>
<dbReference type="Pfam" id="PF00107">
    <property type="entry name" value="ADH_zinc_N"/>
    <property type="match status" value="1"/>
</dbReference>
<dbReference type="CDD" id="cd05283">
    <property type="entry name" value="CAD1"/>
    <property type="match status" value="1"/>
</dbReference>
<dbReference type="SMART" id="SM00829">
    <property type="entry name" value="PKS_ER"/>
    <property type="match status" value="1"/>
</dbReference>
<dbReference type="InterPro" id="IPR013154">
    <property type="entry name" value="ADH-like_N"/>
</dbReference>
<dbReference type="InterPro" id="IPR047109">
    <property type="entry name" value="CAD-like"/>
</dbReference>
<dbReference type="InterPro" id="IPR002328">
    <property type="entry name" value="ADH_Zn_CS"/>
</dbReference>
<dbReference type="AlphaFoldDB" id="A0A4P9ZPJ0"/>
<dbReference type="EMBL" id="ML002890">
    <property type="protein sequence ID" value="RKP35356.1"/>
    <property type="molecule type" value="Genomic_DNA"/>
</dbReference>
<keyword evidence="3 5" id="KW-0862">Zinc</keyword>